<dbReference type="OrthoDB" id="7382669at2759"/>
<gene>
    <name evidence="1" type="ORF">EVAR_60252_1</name>
</gene>
<evidence type="ECO:0000313" key="2">
    <source>
        <dbReference type="Proteomes" id="UP000299102"/>
    </source>
</evidence>
<organism evidence="1 2">
    <name type="scientific">Eumeta variegata</name>
    <name type="common">Bagworm moth</name>
    <name type="synonym">Eumeta japonica</name>
    <dbReference type="NCBI Taxonomy" id="151549"/>
    <lineage>
        <taxon>Eukaryota</taxon>
        <taxon>Metazoa</taxon>
        <taxon>Ecdysozoa</taxon>
        <taxon>Arthropoda</taxon>
        <taxon>Hexapoda</taxon>
        <taxon>Insecta</taxon>
        <taxon>Pterygota</taxon>
        <taxon>Neoptera</taxon>
        <taxon>Endopterygota</taxon>
        <taxon>Lepidoptera</taxon>
        <taxon>Glossata</taxon>
        <taxon>Ditrysia</taxon>
        <taxon>Tineoidea</taxon>
        <taxon>Psychidae</taxon>
        <taxon>Oiketicinae</taxon>
        <taxon>Eumeta</taxon>
    </lineage>
</organism>
<name>A0A4C1Z9E6_EUMVA</name>
<dbReference type="Proteomes" id="UP000299102">
    <property type="component" value="Unassembled WGS sequence"/>
</dbReference>
<accession>A0A4C1Z9E6</accession>
<evidence type="ECO:0000313" key="1">
    <source>
        <dbReference type="EMBL" id="GBP85411.1"/>
    </source>
</evidence>
<protein>
    <submittedName>
        <fullName evidence="1">Uncharacterized protein</fullName>
    </submittedName>
</protein>
<dbReference type="AlphaFoldDB" id="A0A4C1Z9E6"/>
<keyword evidence="2" id="KW-1185">Reference proteome</keyword>
<proteinExistence type="predicted"/>
<reference evidence="1 2" key="1">
    <citation type="journal article" date="2019" name="Commun. Biol.">
        <title>The bagworm genome reveals a unique fibroin gene that provides high tensile strength.</title>
        <authorList>
            <person name="Kono N."/>
            <person name="Nakamura H."/>
            <person name="Ohtoshi R."/>
            <person name="Tomita M."/>
            <person name="Numata K."/>
            <person name="Arakawa K."/>
        </authorList>
    </citation>
    <scope>NUCLEOTIDE SEQUENCE [LARGE SCALE GENOMIC DNA]</scope>
</reference>
<comment type="caution">
    <text evidence="1">The sequence shown here is derived from an EMBL/GenBank/DDBJ whole genome shotgun (WGS) entry which is preliminary data.</text>
</comment>
<dbReference type="EMBL" id="BGZK01001734">
    <property type="protein sequence ID" value="GBP85411.1"/>
    <property type="molecule type" value="Genomic_DNA"/>
</dbReference>
<sequence>MTIGGRLDAERNNFTRTEIGMLRWCVKDEIVEQWQKGWDKESYGRKLNRYFPNVSVRLSSGWVKPDYGTPQLLMRHGCSQKAIV</sequence>